<comment type="caution">
    <text evidence="1">The sequence shown here is derived from an EMBL/GenBank/DDBJ whole genome shotgun (WGS) entry which is preliminary data.</text>
</comment>
<keyword evidence="2" id="KW-1185">Reference proteome</keyword>
<dbReference type="RefSeq" id="WP_272180440.1">
    <property type="nucleotide sequence ID" value="NZ_JAQOMS010000002.1"/>
</dbReference>
<evidence type="ECO:0008006" key="3">
    <source>
        <dbReference type="Google" id="ProtNLM"/>
    </source>
</evidence>
<protein>
    <recommendedName>
        <fullName evidence="3">Phage shock protein B</fullName>
    </recommendedName>
</protein>
<organism evidence="1 2">
    <name type="scientific">Psychrosphaera algicola</name>
    <dbReference type="NCBI Taxonomy" id="3023714"/>
    <lineage>
        <taxon>Bacteria</taxon>
        <taxon>Pseudomonadati</taxon>
        <taxon>Pseudomonadota</taxon>
        <taxon>Gammaproteobacteria</taxon>
        <taxon>Alteromonadales</taxon>
        <taxon>Pseudoalteromonadaceae</taxon>
        <taxon>Psychrosphaera</taxon>
    </lineage>
</organism>
<evidence type="ECO:0000313" key="1">
    <source>
        <dbReference type="EMBL" id="MDC2888885.1"/>
    </source>
</evidence>
<dbReference type="Proteomes" id="UP001528411">
    <property type="component" value="Unassembled WGS sequence"/>
</dbReference>
<dbReference type="EMBL" id="JAQOMS010000002">
    <property type="protein sequence ID" value="MDC2888885.1"/>
    <property type="molecule type" value="Genomic_DNA"/>
</dbReference>
<dbReference type="Pfam" id="PF06667">
    <property type="entry name" value="PspB"/>
    <property type="match status" value="1"/>
</dbReference>
<name>A0ABT5FBI3_9GAMM</name>
<proteinExistence type="predicted"/>
<reference evidence="1 2" key="1">
    <citation type="submission" date="2023-01" db="EMBL/GenBank/DDBJ databases">
        <title>Psychrosphaera sp. nov., isolated from marine algae.</title>
        <authorList>
            <person name="Bayburt H."/>
            <person name="Choi B.J."/>
            <person name="Kim J.M."/>
            <person name="Choi D.G."/>
            <person name="Jeon C.O."/>
        </authorList>
    </citation>
    <scope>NUCLEOTIDE SEQUENCE [LARGE SCALE GENOMIC DNA]</scope>
    <source>
        <strain evidence="1 2">G1-22</strain>
    </source>
</reference>
<accession>A0ABT5FBI3</accession>
<sequence>MTFIFLIIAGWLIYSVNNLKEASKLGNQDKLEIETLKVQVSALKERVEVLEKIATDDNAGLKRDIDSL</sequence>
<evidence type="ECO:0000313" key="2">
    <source>
        <dbReference type="Proteomes" id="UP001528411"/>
    </source>
</evidence>
<gene>
    <name evidence="1" type="ORF">PN838_09000</name>
</gene>
<dbReference type="InterPro" id="IPR009554">
    <property type="entry name" value="Phageshock_PspB"/>
</dbReference>